<dbReference type="InterPro" id="IPR050564">
    <property type="entry name" value="F420-G6PD/mer"/>
</dbReference>
<reference evidence="3" key="1">
    <citation type="journal article" date="2014" name="Int. J. Syst. Evol. Microbiol.">
        <title>Complete genome sequence of Corynebacterium casei LMG S-19264T (=DSM 44701T), isolated from a smear-ripened cheese.</title>
        <authorList>
            <consortium name="US DOE Joint Genome Institute (JGI-PGF)"/>
            <person name="Walter F."/>
            <person name="Albersmeier A."/>
            <person name="Kalinowski J."/>
            <person name="Ruckert C."/>
        </authorList>
    </citation>
    <scope>NUCLEOTIDE SEQUENCE</scope>
    <source>
        <strain evidence="3">VKM Ac-1069</strain>
    </source>
</reference>
<dbReference type="EMBL" id="BSFQ01000021">
    <property type="protein sequence ID" value="GLL13409.1"/>
    <property type="molecule type" value="Genomic_DNA"/>
</dbReference>
<dbReference type="InterPro" id="IPR036661">
    <property type="entry name" value="Luciferase-like_sf"/>
</dbReference>
<comment type="caution">
    <text evidence="3">The sequence shown here is derived from an EMBL/GenBank/DDBJ whole genome shotgun (WGS) entry which is preliminary data.</text>
</comment>
<feature type="domain" description="Luciferase-like" evidence="2">
    <location>
        <begin position="15"/>
        <end position="299"/>
    </location>
</feature>
<keyword evidence="4" id="KW-1185">Reference proteome</keyword>
<reference evidence="3" key="2">
    <citation type="submission" date="2023-01" db="EMBL/GenBank/DDBJ databases">
        <authorList>
            <person name="Sun Q."/>
            <person name="Evtushenko L."/>
        </authorList>
    </citation>
    <scope>NUCLEOTIDE SEQUENCE</scope>
    <source>
        <strain evidence="3">VKM Ac-1069</strain>
    </source>
</reference>
<dbReference type="CDD" id="cd01097">
    <property type="entry name" value="Tetrahydromethanopterin_reductase"/>
    <property type="match status" value="1"/>
</dbReference>
<dbReference type="RefSeq" id="WP_051737804.1">
    <property type="nucleotide sequence ID" value="NZ_BAAAUZ010000003.1"/>
</dbReference>
<evidence type="ECO:0000256" key="1">
    <source>
        <dbReference type="ARBA" id="ARBA00023002"/>
    </source>
</evidence>
<dbReference type="GO" id="GO:0016705">
    <property type="term" value="F:oxidoreductase activity, acting on paired donors, with incorporation or reduction of molecular oxygen"/>
    <property type="evidence" value="ECO:0007669"/>
    <property type="project" value="InterPro"/>
</dbReference>
<protein>
    <submittedName>
        <fullName evidence="3">LLM class F420-dependent oxidoreductase</fullName>
    </submittedName>
</protein>
<dbReference type="Pfam" id="PF00296">
    <property type="entry name" value="Bac_luciferase"/>
    <property type="match status" value="1"/>
</dbReference>
<evidence type="ECO:0000313" key="3">
    <source>
        <dbReference type="EMBL" id="GLL13409.1"/>
    </source>
</evidence>
<evidence type="ECO:0000313" key="4">
    <source>
        <dbReference type="Proteomes" id="UP001143463"/>
    </source>
</evidence>
<dbReference type="SUPFAM" id="SSF51679">
    <property type="entry name" value="Bacterial luciferase-like"/>
    <property type="match status" value="1"/>
</dbReference>
<proteinExistence type="predicted"/>
<keyword evidence="1" id="KW-0560">Oxidoreductase</keyword>
<dbReference type="Gene3D" id="3.20.20.30">
    <property type="entry name" value="Luciferase-like domain"/>
    <property type="match status" value="1"/>
</dbReference>
<dbReference type="CDD" id="cd00347">
    <property type="entry name" value="Flavin_utilizing_monoxygenases"/>
    <property type="match status" value="1"/>
</dbReference>
<dbReference type="Proteomes" id="UP001143463">
    <property type="component" value="Unassembled WGS sequence"/>
</dbReference>
<organism evidence="3 4">
    <name type="scientific">Pseudonocardia halophobica</name>
    <dbReference type="NCBI Taxonomy" id="29401"/>
    <lineage>
        <taxon>Bacteria</taxon>
        <taxon>Bacillati</taxon>
        <taxon>Actinomycetota</taxon>
        <taxon>Actinomycetes</taxon>
        <taxon>Pseudonocardiales</taxon>
        <taxon>Pseudonocardiaceae</taxon>
        <taxon>Pseudonocardia</taxon>
    </lineage>
</organism>
<dbReference type="InterPro" id="IPR011251">
    <property type="entry name" value="Luciferase-like_dom"/>
</dbReference>
<accession>A0A9W6NY04</accession>
<dbReference type="PANTHER" id="PTHR43244:SF1">
    <property type="entry name" value="5,10-METHYLENETETRAHYDROMETHANOPTERIN REDUCTASE"/>
    <property type="match status" value="1"/>
</dbReference>
<name>A0A9W6NY04_9PSEU</name>
<dbReference type="AlphaFoldDB" id="A0A9W6NY04"/>
<sequence length="342" mass="36001">MKLGVTLPVDDGLGVPEYLRLVRAAEEAGYDSAWVGEVTGPEVFSMLGVLAASTSRIRLGSGIATVYPRSPALAAMGFATLASAAPGRIVAGLGASSPMITEDWHGRTHSRPLATIEGYVRVLRAAWAGERVSVEHPRTQGFRATLLPPEPPPIVVGAMNPGMLRLAGRVADGVFLTWSPVDEIAAKLALVREGEREAGREPGSVWAMVSFWAYAGDRLPEGRERLRRLCLQYAMVPTHAGSFTGVFPEIARATELWRSGDRRAALALAPDEAVHRLCAVGTGETVAARAAAMHEAGVDLAVLLTPGAVPGEIDGPLQTIARAAAAAGTVKNRTNGTLAHQE</sequence>
<dbReference type="PANTHER" id="PTHR43244">
    <property type="match status" value="1"/>
</dbReference>
<gene>
    <name evidence="3" type="ORF">GCM10017577_45520</name>
</gene>
<evidence type="ECO:0000259" key="2">
    <source>
        <dbReference type="Pfam" id="PF00296"/>
    </source>
</evidence>